<evidence type="ECO:0000313" key="2">
    <source>
        <dbReference type="Proteomes" id="UP001497444"/>
    </source>
</evidence>
<gene>
    <name evidence="1" type="ORF">CSSPJE1EN1_LOCUS8569</name>
</gene>
<name>A0ABP0W8H4_9BRYO</name>
<proteinExistence type="predicted"/>
<dbReference type="PANTHER" id="PTHR36758:SF1">
    <property type="entry name" value="OS01G0342800 PROTEIN"/>
    <property type="match status" value="1"/>
</dbReference>
<organism evidence="1 2">
    <name type="scientific">Sphagnum jensenii</name>
    <dbReference type="NCBI Taxonomy" id="128206"/>
    <lineage>
        <taxon>Eukaryota</taxon>
        <taxon>Viridiplantae</taxon>
        <taxon>Streptophyta</taxon>
        <taxon>Embryophyta</taxon>
        <taxon>Bryophyta</taxon>
        <taxon>Sphagnophytina</taxon>
        <taxon>Sphagnopsida</taxon>
        <taxon>Sphagnales</taxon>
        <taxon>Sphagnaceae</taxon>
        <taxon>Sphagnum</taxon>
    </lineage>
</organism>
<sequence length="89" mass="10558">MKAVVHAYVEVMKLIRHLPPRTRSYYFQFARENFVTYNQEQNSSVIRLLLLRAPSSIAKFPSLHMVSWINCRPTREHQVLALKKDKVLF</sequence>
<evidence type="ECO:0008006" key="3">
    <source>
        <dbReference type="Google" id="ProtNLM"/>
    </source>
</evidence>
<keyword evidence="2" id="KW-1185">Reference proteome</keyword>
<dbReference type="Proteomes" id="UP001497444">
    <property type="component" value="Chromosome 15"/>
</dbReference>
<accession>A0ABP0W8H4</accession>
<protein>
    <recommendedName>
        <fullName evidence="3">NADH dehydrogenase subunit 9</fullName>
    </recommendedName>
</protein>
<dbReference type="EMBL" id="OZ020110">
    <property type="protein sequence ID" value="CAK9263091.1"/>
    <property type="molecule type" value="Genomic_DNA"/>
</dbReference>
<dbReference type="PANTHER" id="PTHR36758">
    <property type="entry name" value="OS01G0342800 PROTEIN"/>
    <property type="match status" value="1"/>
</dbReference>
<evidence type="ECO:0000313" key="1">
    <source>
        <dbReference type="EMBL" id="CAK9263091.1"/>
    </source>
</evidence>
<reference evidence="1" key="1">
    <citation type="submission" date="2024-02" db="EMBL/GenBank/DDBJ databases">
        <authorList>
            <consortium name="ELIXIR-Norway"/>
            <consortium name="Elixir Norway"/>
        </authorList>
    </citation>
    <scope>NUCLEOTIDE SEQUENCE</scope>
</reference>